<dbReference type="AlphaFoldDB" id="A0A060RE80"/>
<dbReference type="PANTHER" id="PTHR35145:SF1">
    <property type="entry name" value="CYTOPLASMIC PROTEIN"/>
    <property type="match status" value="1"/>
</dbReference>
<dbReference type="STRING" id="1433126.BN938_2771"/>
<dbReference type="Proteomes" id="UP000027616">
    <property type="component" value="Chromosome I"/>
</dbReference>
<reference evidence="1 2" key="1">
    <citation type="journal article" date="2015" name="Genome Announc.">
        <title>Complete Genome Sequence of the Novel Leech Symbiont Mucinivorans hirudinis M3T.</title>
        <authorList>
            <person name="Nelson M.C."/>
            <person name="Bomar L."/>
            <person name="Graf J."/>
        </authorList>
    </citation>
    <scope>NUCLEOTIDE SEQUENCE [LARGE SCALE GENOMIC DNA]</scope>
    <source>
        <strain evidence="2">M3</strain>
    </source>
</reference>
<evidence type="ECO:0000313" key="1">
    <source>
        <dbReference type="EMBL" id="CDN32838.1"/>
    </source>
</evidence>
<protein>
    <recommendedName>
        <fullName evidence="3">MmcQ-like protein</fullName>
    </recommendedName>
</protein>
<sequence length="111" mass="13003">MNIEELRNYCLSLPDTFDCFPFDEDAMVFKVRLTNGSEKMFGLISLSKPDFIALKCDPEWALELRERHPEITPAYHFNKKHWNGVRVDGVLSRSLICELIDHSYKLVRGRK</sequence>
<dbReference type="SUPFAM" id="SSF142906">
    <property type="entry name" value="YjbR-like"/>
    <property type="match status" value="1"/>
</dbReference>
<gene>
    <name evidence="1" type="ORF">BN938_2771</name>
</gene>
<dbReference type="eggNOG" id="COG2315">
    <property type="taxonomic scope" value="Bacteria"/>
</dbReference>
<dbReference type="KEGG" id="rbc:BN938_2771"/>
<dbReference type="InterPro" id="IPR007351">
    <property type="entry name" value="YjbR"/>
</dbReference>
<dbReference type="HOGENOM" id="CLU_105851_1_1_10"/>
<evidence type="ECO:0008006" key="3">
    <source>
        <dbReference type="Google" id="ProtNLM"/>
    </source>
</evidence>
<proteinExistence type="predicted"/>
<organism evidence="1 2">
    <name type="scientific">Mucinivorans hirudinis</name>
    <dbReference type="NCBI Taxonomy" id="1433126"/>
    <lineage>
        <taxon>Bacteria</taxon>
        <taxon>Pseudomonadati</taxon>
        <taxon>Bacteroidota</taxon>
        <taxon>Bacteroidia</taxon>
        <taxon>Bacteroidales</taxon>
        <taxon>Rikenellaceae</taxon>
        <taxon>Mucinivorans</taxon>
    </lineage>
</organism>
<name>A0A060RE80_9BACT</name>
<accession>A0A060RE80</accession>
<dbReference type="Pfam" id="PF04237">
    <property type="entry name" value="YjbR"/>
    <property type="match status" value="1"/>
</dbReference>
<evidence type="ECO:0000313" key="2">
    <source>
        <dbReference type="Proteomes" id="UP000027616"/>
    </source>
</evidence>
<dbReference type="EMBL" id="HG934468">
    <property type="protein sequence ID" value="CDN32838.1"/>
    <property type="molecule type" value="Genomic_DNA"/>
</dbReference>
<dbReference type="InterPro" id="IPR038056">
    <property type="entry name" value="YjbR-like_sf"/>
</dbReference>
<dbReference type="Gene3D" id="3.90.1150.30">
    <property type="match status" value="1"/>
</dbReference>
<dbReference type="OrthoDB" id="9789813at2"/>
<keyword evidence="2" id="KW-1185">Reference proteome</keyword>
<dbReference type="PANTHER" id="PTHR35145">
    <property type="entry name" value="CYTOPLASMIC PROTEIN-RELATED"/>
    <property type="match status" value="1"/>
</dbReference>
<dbReference type="InterPro" id="IPR058532">
    <property type="entry name" value="YjbR/MT2646/Rv2570-like"/>
</dbReference>